<sequence>MTPDMADLNPASATTTPKRKRSLLAAEDSVIPTSVTAEASKEEQHDGTSSPRTRVTHRFQNLTIRHGSGAKDFDTLAKELQQPLLAVEPIRARKDEVHGEPMEEDTNNETGSRKRLKSLEASIPRAPTMENIFVTIPADAPGAKAGTSATVDRTVTPPATSSPGGRNSSPGSSDTRSASEASPPVSAQADTKPAPPPTQQSTAASPSPTPATSTTPPPDFRAALTWQEEEITIYDPEDSDDDGTGINGIGFKPTAAVAYARGMKRKQQLAEYRKREEREARARRTMRRRGTPTPVPEGIKGKEKVGRDKEREGSRRKMVTKERRVRFLEANVAGAGGG</sequence>
<dbReference type="EMBL" id="QVQW01000047">
    <property type="protein sequence ID" value="RKU43120.1"/>
    <property type="molecule type" value="Genomic_DNA"/>
</dbReference>
<feature type="compositionally biased region" description="Low complexity" evidence="1">
    <location>
        <begin position="161"/>
        <end position="173"/>
    </location>
</feature>
<evidence type="ECO:0000313" key="3">
    <source>
        <dbReference type="Proteomes" id="UP000275385"/>
    </source>
</evidence>
<organism evidence="2 3">
    <name type="scientific">Coniochaeta pulveracea</name>
    <dbReference type="NCBI Taxonomy" id="177199"/>
    <lineage>
        <taxon>Eukaryota</taxon>
        <taxon>Fungi</taxon>
        <taxon>Dikarya</taxon>
        <taxon>Ascomycota</taxon>
        <taxon>Pezizomycotina</taxon>
        <taxon>Sordariomycetes</taxon>
        <taxon>Sordariomycetidae</taxon>
        <taxon>Coniochaetales</taxon>
        <taxon>Coniochaetaceae</taxon>
        <taxon>Coniochaeta</taxon>
    </lineage>
</organism>
<feature type="compositionally biased region" description="Polar residues" evidence="1">
    <location>
        <begin position="147"/>
        <end position="159"/>
    </location>
</feature>
<name>A0A420Y5U9_9PEZI</name>
<keyword evidence="3" id="KW-1185">Reference proteome</keyword>
<feature type="compositionally biased region" description="Basic and acidic residues" evidence="1">
    <location>
        <begin position="299"/>
        <end position="322"/>
    </location>
</feature>
<reference evidence="2 3" key="1">
    <citation type="submission" date="2018-08" db="EMBL/GenBank/DDBJ databases">
        <title>Draft genome of the lignicolous fungus Coniochaeta pulveracea.</title>
        <authorList>
            <person name="Borstlap C.J."/>
            <person name="De Witt R.N."/>
            <person name="Botha A."/>
            <person name="Volschenk H."/>
        </authorList>
    </citation>
    <scope>NUCLEOTIDE SEQUENCE [LARGE SCALE GENOMIC DNA]</scope>
    <source>
        <strain evidence="2 3">CAB683</strain>
    </source>
</reference>
<feature type="compositionally biased region" description="Acidic residues" evidence="1">
    <location>
        <begin position="227"/>
        <end position="243"/>
    </location>
</feature>
<proteinExistence type="predicted"/>
<dbReference type="Proteomes" id="UP000275385">
    <property type="component" value="Unassembled WGS sequence"/>
</dbReference>
<feature type="region of interest" description="Disordered" evidence="1">
    <location>
        <begin position="264"/>
        <end position="322"/>
    </location>
</feature>
<evidence type="ECO:0000313" key="2">
    <source>
        <dbReference type="EMBL" id="RKU43120.1"/>
    </source>
</evidence>
<feature type="compositionally biased region" description="Basic and acidic residues" evidence="1">
    <location>
        <begin position="271"/>
        <end position="282"/>
    </location>
</feature>
<gene>
    <name evidence="2" type="ORF">DL546_005459</name>
</gene>
<feature type="compositionally biased region" description="Low complexity" evidence="1">
    <location>
        <begin position="199"/>
        <end position="214"/>
    </location>
</feature>
<feature type="region of interest" description="Disordered" evidence="1">
    <location>
        <begin position="91"/>
        <end position="248"/>
    </location>
</feature>
<dbReference type="AlphaFoldDB" id="A0A420Y5U9"/>
<feature type="region of interest" description="Disordered" evidence="1">
    <location>
        <begin position="1"/>
        <end position="57"/>
    </location>
</feature>
<protein>
    <submittedName>
        <fullName evidence="2">Uncharacterized protein</fullName>
    </submittedName>
</protein>
<feature type="compositionally biased region" description="Basic and acidic residues" evidence="1">
    <location>
        <begin position="91"/>
        <end position="101"/>
    </location>
</feature>
<comment type="caution">
    <text evidence="2">The sequence shown here is derived from an EMBL/GenBank/DDBJ whole genome shotgun (WGS) entry which is preliminary data.</text>
</comment>
<evidence type="ECO:0000256" key="1">
    <source>
        <dbReference type="SAM" id="MobiDB-lite"/>
    </source>
</evidence>
<feature type="compositionally biased region" description="Polar residues" evidence="1">
    <location>
        <begin position="47"/>
        <end position="57"/>
    </location>
</feature>
<dbReference type="OrthoDB" id="5391950at2759"/>
<accession>A0A420Y5U9</accession>